<sequence length="166" mass="18610">MQPRHFITTVLAAAIAITGLTAAKAHAGPDADDIAKVLFGTAAIVIIGKALEDENKKKKRRQVYDAPTRRYEPARDPYNPYATPRPAPRGNPHRFNRELPLACKRDYWTTSGEPVRGFGVRCLSRSGFPTAHLPRSCEREVETRRGYGTIYKAGCLRRSGYRVSRR</sequence>
<feature type="region of interest" description="Disordered" evidence="1">
    <location>
        <begin position="57"/>
        <end position="94"/>
    </location>
</feature>
<evidence type="ECO:0000256" key="2">
    <source>
        <dbReference type="SAM" id="Phobius"/>
    </source>
</evidence>
<keyword evidence="2" id="KW-0472">Membrane</keyword>
<proteinExistence type="predicted"/>
<keyword evidence="3" id="KW-0732">Signal</keyword>
<dbReference type="EMBL" id="FOTQ01000003">
    <property type="protein sequence ID" value="SFM04234.1"/>
    <property type="molecule type" value="Genomic_DNA"/>
</dbReference>
<dbReference type="OrthoDB" id="7876829at2"/>
<keyword evidence="5" id="KW-1185">Reference proteome</keyword>
<accession>A0A1I4MLU2</accession>
<feature type="transmembrane region" description="Helical" evidence="2">
    <location>
        <begin position="35"/>
        <end position="51"/>
    </location>
</feature>
<evidence type="ECO:0000256" key="1">
    <source>
        <dbReference type="SAM" id="MobiDB-lite"/>
    </source>
</evidence>
<dbReference type="STRING" id="254406.SAMN04488042_103148"/>
<feature type="signal peptide" evidence="3">
    <location>
        <begin position="1"/>
        <end position="27"/>
    </location>
</feature>
<keyword evidence="2" id="KW-0812">Transmembrane</keyword>
<evidence type="ECO:0000313" key="5">
    <source>
        <dbReference type="Proteomes" id="UP000199144"/>
    </source>
</evidence>
<reference evidence="4 5" key="1">
    <citation type="submission" date="2016-10" db="EMBL/GenBank/DDBJ databases">
        <authorList>
            <person name="de Groot N.N."/>
        </authorList>
    </citation>
    <scope>NUCLEOTIDE SEQUENCE [LARGE SCALE GENOMIC DNA]</scope>
    <source>
        <strain evidence="4 5">DSM 15283</strain>
    </source>
</reference>
<evidence type="ECO:0000313" key="4">
    <source>
        <dbReference type="EMBL" id="SFM04234.1"/>
    </source>
</evidence>
<dbReference type="Proteomes" id="UP000199144">
    <property type="component" value="Unassembled WGS sequence"/>
</dbReference>
<organism evidence="4 5">
    <name type="scientific">Shimia aestuarii</name>
    <dbReference type="NCBI Taxonomy" id="254406"/>
    <lineage>
        <taxon>Bacteria</taxon>
        <taxon>Pseudomonadati</taxon>
        <taxon>Pseudomonadota</taxon>
        <taxon>Alphaproteobacteria</taxon>
        <taxon>Rhodobacterales</taxon>
        <taxon>Roseobacteraceae</taxon>
    </lineage>
</organism>
<protein>
    <submittedName>
        <fullName evidence="4">Uncharacterized protein</fullName>
    </submittedName>
</protein>
<feature type="chain" id="PRO_5011459057" evidence="3">
    <location>
        <begin position="28"/>
        <end position="166"/>
    </location>
</feature>
<dbReference type="RefSeq" id="WP_093093620.1">
    <property type="nucleotide sequence ID" value="NZ_FOTQ01000003.1"/>
</dbReference>
<gene>
    <name evidence="4" type="ORF">SAMN04488042_103148</name>
</gene>
<keyword evidence="2" id="KW-1133">Transmembrane helix</keyword>
<name>A0A1I4MLU2_9RHOB</name>
<dbReference type="AlphaFoldDB" id="A0A1I4MLU2"/>
<evidence type="ECO:0000256" key="3">
    <source>
        <dbReference type="SAM" id="SignalP"/>
    </source>
</evidence>